<reference evidence="3" key="1">
    <citation type="submission" date="2021-01" db="EMBL/GenBank/DDBJ databases">
        <title>Caligus Genome Assembly.</title>
        <authorList>
            <person name="Gallardo-Escarate C."/>
        </authorList>
    </citation>
    <scope>NUCLEOTIDE SEQUENCE [LARGE SCALE GENOMIC DNA]</scope>
</reference>
<keyword evidence="1" id="KW-0812">Transmembrane</keyword>
<gene>
    <name evidence="2" type="ORF">FKW44_003825</name>
</gene>
<dbReference type="Proteomes" id="UP000595437">
    <property type="component" value="Chromosome 2"/>
</dbReference>
<evidence type="ECO:0000256" key="1">
    <source>
        <dbReference type="SAM" id="Phobius"/>
    </source>
</evidence>
<dbReference type="AlphaFoldDB" id="A0A7T8QX84"/>
<keyword evidence="1" id="KW-0472">Membrane</keyword>
<proteinExistence type="predicted"/>
<feature type="transmembrane region" description="Helical" evidence="1">
    <location>
        <begin position="66"/>
        <end position="83"/>
    </location>
</feature>
<keyword evidence="3" id="KW-1185">Reference proteome</keyword>
<feature type="non-terminal residue" evidence="2">
    <location>
        <position position="94"/>
    </location>
</feature>
<sequence>VKQLSLILSQDNFSSKNRGKMYMSHWETRDVRLDNWPLMSSLWPTLVLSAPISTLSTAMMKGFMNLYNLVQIYGSMYMFINFLKGGWYNDYNLR</sequence>
<protein>
    <submittedName>
        <fullName evidence="2">Elongation of very long chain fatty acids protein</fullName>
    </submittedName>
</protein>
<dbReference type="EMBL" id="CP045891">
    <property type="protein sequence ID" value="QQP58489.1"/>
    <property type="molecule type" value="Genomic_DNA"/>
</dbReference>
<name>A0A7T8QX84_CALRO</name>
<evidence type="ECO:0000313" key="3">
    <source>
        <dbReference type="Proteomes" id="UP000595437"/>
    </source>
</evidence>
<accession>A0A7T8QX84</accession>
<keyword evidence="1" id="KW-1133">Transmembrane helix</keyword>
<organism evidence="2 3">
    <name type="scientific">Caligus rogercresseyi</name>
    <name type="common">Sea louse</name>
    <dbReference type="NCBI Taxonomy" id="217165"/>
    <lineage>
        <taxon>Eukaryota</taxon>
        <taxon>Metazoa</taxon>
        <taxon>Ecdysozoa</taxon>
        <taxon>Arthropoda</taxon>
        <taxon>Crustacea</taxon>
        <taxon>Multicrustacea</taxon>
        <taxon>Hexanauplia</taxon>
        <taxon>Copepoda</taxon>
        <taxon>Siphonostomatoida</taxon>
        <taxon>Caligidae</taxon>
        <taxon>Caligus</taxon>
    </lineage>
</organism>
<evidence type="ECO:0000313" key="2">
    <source>
        <dbReference type="EMBL" id="QQP58489.1"/>
    </source>
</evidence>
<feature type="non-terminal residue" evidence="2">
    <location>
        <position position="1"/>
    </location>
</feature>